<evidence type="ECO:0008006" key="3">
    <source>
        <dbReference type="Google" id="ProtNLM"/>
    </source>
</evidence>
<evidence type="ECO:0000313" key="1">
    <source>
        <dbReference type="EMBL" id="ATA68401.1"/>
    </source>
</evidence>
<dbReference type="GeneID" id="96781546"/>
<accession>A0A250E6D5</accession>
<name>A0A250E6D5_9FLAO</name>
<dbReference type="AlphaFoldDB" id="A0A250E6D5"/>
<sequence>MAIPKKLKTRWQIYSEELSQVRELTKDFTQSPFGRTEEGLLDFRGIYFGNPKEVPAYEVIHIEDLSLCNADFSGSVWRGVVLWSTDKNSPASIKNVVFDQSSFETWFGAKDYLMENCSFTDCKYKDVHFYCHSINRCNFENIKKSSRFTFSIDKMIENCRFTGEMVKINFWQSPLQNCIFEGRLYDCSFAGVKNDHFKELVNNKRPKTVADLDNRMLNIDFSKADLVSCNFTTYIHLDLVKPSPNNCILKLTEEFYSELQKLIKQKAGTLTEEMLNYIPLFCKPHEQIPYRCFHKEDNRYKSPEFNKLYYELICEAAKNTNTRICDKQN</sequence>
<dbReference type="Proteomes" id="UP000242855">
    <property type="component" value="Chromosome"/>
</dbReference>
<dbReference type="RefSeq" id="WP_098029016.1">
    <property type="nucleotide sequence ID" value="NZ_CP022378.1"/>
</dbReference>
<evidence type="ECO:0000313" key="2">
    <source>
        <dbReference type="Proteomes" id="UP000242855"/>
    </source>
</evidence>
<gene>
    <name evidence="1" type="ORF">CGC48_07025</name>
</gene>
<proteinExistence type="predicted"/>
<dbReference type="KEGG" id="ccyn:CGC48_07025"/>
<protein>
    <recommendedName>
        <fullName evidence="3">Pentapeptide repeat-containing protein</fullName>
    </recommendedName>
</protein>
<reference evidence="1 2" key="1">
    <citation type="journal article" date="2017" name="Genome Announc.">
        <title>Twelve Complete Reference Genomes of Clinical Isolates in the Capnocytophaga Genus.</title>
        <authorList>
            <person name="Villarma A."/>
            <person name="Gulvik C.A."/>
            <person name="Rowe L.A."/>
            <person name="Sheth M."/>
            <person name="Juieng P."/>
            <person name="Nicholson A.C."/>
            <person name="Loparev V.N."/>
            <person name="McQuiston J.R."/>
        </authorList>
    </citation>
    <scope>NUCLEOTIDE SEQUENCE [LARGE SCALE GENOMIC DNA]</scope>
    <source>
        <strain evidence="1 2">G7591</strain>
    </source>
</reference>
<organism evidence="1 2">
    <name type="scientific">Capnocytophaga cynodegmi</name>
    <dbReference type="NCBI Taxonomy" id="28189"/>
    <lineage>
        <taxon>Bacteria</taxon>
        <taxon>Pseudomonadati</taxon>
        <taxon>Bacteroidota</taxon>
        <taxon>Flavobacteriia</taxon>
        <taxon>Flavobacteriales</taxon>
        <taxon>Flavobacteriaceae</taxon>
        <taxon>Capnocytophaga</taxon>
    </lineage>
</organism>
<dbReference type="EMBL" id="CP022378">
    <property type="protein sequence ID" value="ATA68401.1"/>
    <property type="molecule type" value="Genomic_DNA"/>
</dbReference>
<dbReference type="Gene3D" id="2.160.20.80">
    <property type="entry name" value="E3 ubiquitin-protein ligase SopA"/>
    <property type="match status" value="1"/>
</dbReference>